<accession>A0ABY4TG78</accession>
<sequence length="323" mass="35598">MKRKELRRAALKGDGRAALALADMLMDAYEEQEAVDVLRASAAAGAGGVALYLAEVLAVSGDEEYERQAEEWYRVAVDEGIPGALNDYGCFLSMHDDRLDEAEAVLLRAVEARDELSYGNLGGLYLDAERYDEALPWLRRGVAQGNRNLLPLLSRVETELGDADAAWEHARAAIEEDRDGARLACAVHLARFGEHHPGLSAETMFREAAEEDDSAHFLYANWLKDQGRSGEAEREYRAAIEAGEPNAHLNFAYLLEDLGREAEAEAELRAGIAAGDPWAAGGLARFLTDRGRTEEAPDLIRKAGELGCPQEEMRELWSMHRSL</sequence>
<proteinExistence type="predicted"/>
<gene>
    <name evidence="1" type="ORF">MW084_16800</name>
</gene>
<dbReference type="RefSeq" id="WP_010472523.1">
    <property type="nucleotide sequence ID" value="NZ_CP095474.1"/>
</dbReference>
<organism evidence="1 2">
    <name type="scientific">Streptomyces sudanensis</name>
    <dbReference type="NCBI Taxonomy" id="436397"/>
    <lineage>
        <taxon>Bacteria</taxon>
        <taxon>Bacillati</taxon>
        <taxon>Actinomycetota</taxon>
        <taxon>Actinomycetes</taxon>
        <taxon>Kitasatosporales</taxon>
        <taxon>Streptomycetaceae</taxon>
        <taxon>Streptomyces</taxon>
    </lineage>
</organism>
<evidence type="ECO:0000313" key="1">
    <source>
        <dbReference type="EMBL" id="URN17308.1"/>
    </source>
</evidence>
<evidence type="ECO:0008006" key="3">
    <source>
        <dbReference type="Google" id="ProtNLM"/>
    </source>
</evidence>
<protein>
    <recommendedName>
        <fullName evidence="3">Tetratricopeptide repeat protein</fullName>
    </recommendedName>
</protein>
<keyword evidence="2" id="KW-1185">Reference proteome</keyword>
<reference evidence="1" key="1">
    <citation type="submission" date="2022-04" db="EMBL/GenBank/DDBJ databases">
        <title>Systematic whole-genome sequencing reveals an unexpected diversity among actinomycetoma pathogens and provides insights into their antibacterial susceptibilities.</title>
        <authorList>
            <person name="Watson A.K."/>
            <person name="Kepplinger B."/>
            <person name="Bakhiet S.M."/>
            <person name="Mhmoud N.A."/>
            <person name="Chapman J."/>
            <person name="Allenby N."/>
            <person name="Mickiewicz K."/>
            <person name="Goodfellow M."/>
            <person name="Fahal A.H."/>
            <person name="Errington J."/>
        </authorList>
    </citation>
    <scope>NUCLEOTIDE SEQUENCE</scope>
    <source>
        <strain evidence="1">SD 504</strain>
    </source>
</reference>
<dbReference type="InterPro" id="IPR052943">
    <property type="entry name" value="TMTC_O-mannosyl-trnsfr"/>
</dbReference>
<dbReference type="Gene3D" id="1.25.40.10">
    <property type="entry name" value="Tetratricopeptide repeat domain"/>
    <property type="match status" value="2"/>
</dbReference>
<name>A0ABY4TG78_9ACTN</name>
<dbReference type="InterPro" id="IPR011990">
    <property type="entry name" value="TPR-like_helical_dom_sf"/>
</dbReference>
<dbReference type="PANTHER" id="PTHR44809:SF1">
    <property type="entry name" value="PROTEIN O-MANNOSYL-TRANSFERASE TMTC1"/>
    <property type="match status" value="1"/>
</dbReference>
<dbReference type="Proteomes" id="UP001056383">
    <property type="component" value="Chromosome"/>
</dbReference>
<dbReference type="PANTHER" id="PTHR44809">
    <property type="match status" value="1"/>
</dbReference>
<dbReference type="EMBL" id="CP095474">
    <property type="protein sequence ID" value="URN17308.1"/>
    <property type="molecule type" value="Genomic_DNA"/>
</dbReference>
<dbReference type="SUPFAM" id="SSF81901">
    <property type="entry name" value="HCP-like"/>
    <property type="match status" value="2"/>
</dbReference>
<evidence type="ECO:0000313" key="2">
    <source>
        <dbReference type="Proteomes" id="UP001056383"/>
    </source>
</evidence>